<name>A0A5D4RDK9_9BACI</name>
<evidence type="ECO:0000256" key="8">
    <source>
        <dbReference type="ARBA" id="ARBA00037904"/>
    </source>
</evidence>
<feature type="transmembrane region" description="Helical" evidence="11">
    <location>
        <begin position="305"/>
        <end position="324"/>
    </location>
</feature>
<keyword evidence="11" id="KW-0812">Transmembrane</keyword>
<dbReference type="GO" id="GO:0016117">
    <property type="term" value="P:carotenoid biosynthetic process"/>
    <property type="evidence" value="ECO:0007669"/>
    <property type="project" value="UniProtKB-KW"/>
</dbReference>
<feature type="transmembrane region" description="Helical" evidence="11">
    <location>
        <begin position="331"/>
        <end position="351"/>
    </location>
</feature>
<dbReference type="RefSeq" id="WP_148974507.1">
    <property type="nucleotide sequence ID" value="NZ_VTER01000004.1"/>
</dbReference>
<reference evidence="13 14" key="1">
    <citation type="submission" date="2019-08" db="EMBL/GenBank/DDBJ databases">
        <title>Bacillus genomes from the desert of Cuatro Cienegas, Coahuila.</title>
        <authorList>
            <person name="Olmedo-Alvarez G."/>
        </authorList>
    </citation>
    <scope>NUCLEOTIDE SEQUENCE [LARGE SCALE GENOMIC DNA]</scope>
    <source>
        <strain evidence="13 14">CH446_14T</strain>
    </source>
</reference>
<proteinExistence type="inferred from homology"/>
<keyword evidence="4 13" id="KW-0808">Transferase</keyword>
<feature type="transmembrane region" description="Helical" evidence="11">
    <location>
        <begin position="278"/>
        <end position="299"/>
    </location>
</feature>
<dbReference type="Proteomes" id="UP000322139">
    <property type="component" value="Unassembled WGS sequence"/>
</dbReference>
<evidence type="ECO:0000313" key="13">
    <source>
        <dbReference type="EMBL" id="TYS49397.1"/>
    </source>
</evidence>
<evidence type="ECO:0000256" key="10">
    <source>
        <dbReference type="ARBA" id="ARBA00040345"/>
    </source>
</evidence>
<keyword evidence="3" id="KW-0328">Glycosyltransferase</keyword>
<dbReference type="SUPFAM" id="SSF53448">
    <property type="entry name" value="Nucleotide-diphospho-sugar transferases"/>
    <property type="match status" value="1"/>
</dbReference>
<dbReference type="EMBL" id="VTER01000004">
    <property type="protein sequence ID" value="TYS49397.1"/>
    <property type="molecule type" value="Genomic_DNA"/>
</dbReference>
<dbReference type="PANTHER" id="PTHR43646">
    <property type="entry name" value="GLYCOSYLTRANSFERASE"/>
    <property type="match status" value="1"/>
</dbReference>
<comment type="subcellular location">
    <subcellularLocation>
        <location evidence="1">Cell membrane</location>
    </subcellularLocation>
</comment>
<evidence type="ECO:0000259" key="12">
    <source>
        <dbReference type="Pfam" id="PF00535"/>
    </source>
</evidence>
<dbReference type="GO" id="GO:0016757">
    <property type="term" value="F:glycosyltransferase activity"/>
    <property type="evidence" value="ECO:0007669"/>
    <property type="project" value="UniProtKB-KW"/>
</dbReference>
<evidence type="ECO:0000256" key="11">
    <source>
        <dbReference type="SAM" id="Phobius"/>
    </source>
</evidence>
<feature type="domain" description="Glycosyltransferase 2-like" evidence="12">
    <location>
        <begin position="43"/>
        <end position="214"/>
    </location>
</feature>
<dbReference type="Gene3D" id="3.90.550.10">
    <property type="entry name" value="Spore Coat Polysaccharide Biosynthesis Protein SpsA, Chain A"/>
    <property type="match status" value="1"/>
</dbReference>
<keyword evidence="11" id="KW-1133">Transmembrane helix</keyword>
<sequence length="380" mass="42772">MLSILLALCMIIWICAIADAFLGLRRLDRLEDEAELASGPLLSIVTAARNEAAVIEESIRTQLAQNYTHLEWILVNDRSEDGTGEIMEKLAQEDARIRVFHIHDLPDGWLGKNHALCRGARMAKGDIILFTDADVMFRKDAIGRALAYFSRQGLDHLTAAPALKAHSFWLKAFIGFFLFGFSYYKRPWQANRPESKTGIGIGAFNLISKKAYEDAGTHESIRMRPDDDLMLGMLMKRLGYRQKIAAALELLEVEWYTSLGEALKGLEKNTFAGLHYRISMVLLAIAGTFISQVLPFFAVFSPNRLVMGLSAANIVLLGCLYTMISNRMTPFSPALFLVFPLTALLFIYSIMRASFLTFKRGGIVWRGTKYSLKELRQENK</sequence>
<organism evidence="13 14">
    <name type="scientific">Bacillus infantis</name>
    <dbReference type="NCBI Taxonomy" id="324767"/>
    <lineage>
        <taxon>Bacteria</taxon>
        <taxon>Bacillati</taxon>
        <taxon>Bacillota</taxon>
        <taxon>Bacilli</taxon>
        <taxon>Bacillales</taxon>
        <taxon>Bacillaceae</taxon>
        <taxon>Bacillus</taxon>
    </lineage>
</organism>
<evidence type="ECO:0000256" key="7">
    <source>
        <dbReference type="ARBA" id="ARBA00037281"/>
    </source>
</evidence>
<dbReference type="CDD" id="cd06423">
    <property type="entry name" value="CESA_like"/>
    <property type="match status" value="1"/>
</dbReference>
<evidence type="ECO:0000256" key="6">
    <source>
        <dbReference type="ARBA" id="ARBA00023136"/>
    </source>
</evidence>
<dbReference type="PANTHER" id="PTHR43646:SF2">
    <property type="entry name" value="GLYCOSYLTRANSFERASE 2-LIKE DOMAIN-CONTAINING PROTEIN"/>
    <property type="match status" value="1"/>
</dbReference>
<accession>A0A5D4RDK9</accession>
<dbReference type="GO" id="GO:0005886">
    <property type="term" value="C:plasma membrane"/>
    <property type="evidence" value="ECO:0007669"/>
    <property type="project" value="UniProtKB-SubCell"/>
</dbReference>
<evidence type="ECO:0000313" key="14">
    <source>
        <dbReference type="Proteomes" id="UP000322139"/>
    </source>
</evidence>
<keyword evidence="6 11" id="KW-0472">Membrane</keyword>
<comment type="similarity">
    <text evidence="9">Belongs to the glycosyltransferase 2 family. CrtQ subfamily.</text>
</comment>
<evidence type="ECO:0000256" key="1">
    <source>
        <dbReference type="ARBA" id="ARBA00004236"/>
    </source>
</evidence>
<evidence type="ECO:0000256" key="3">
    <source>
        <dbReference type="ARBA" id="ARBA00022676"/>
    </source>
</evidence>
<evidence type="ECO:0000256" key="9">
    <source>
        <dbReference type="ARBA" id="ARBA00038120"/>
    </source>
</evidence>
<keyword evidence="2" id="KW-1003">Cell membrane</keyword>
<dbReference type="InterPro" id="IPR029044">
    <property type="entry name" value="Nucleotide-diphossugar_trans"/>
</dbReference>
<evidence type="ECO:0000256" key="2">
    <source>
        <dbReference type="ARBA" id="ARBA00022475"/>
    </source>
</evidence>
<dbReference type="InterPro" id="IPR001173">
    <property type="entry name" value="Glyco_trans_2-like"/>
</dbReference>
<protein>
    <recommendedName>
        <fullName evidence="10">4,4'-diaponeurosporenoate glycosyltransferase</fullName>
    </recommendedName>
</protein>
<evidence type="ECO:0000256" key="5">
    <source>
        <dbReference type="ARBA" id="ARBA00022746"/>
    </source>
</evidence>
<comment type="function">
    <text evidence="7">Catalyzes the glycosylation of 4,4'-diaponeurosporenoate, i.e. the esterification of glucose at the C1'' position with the carboxyl group of 4,4'-diaponeurosporenic acid, to form glycosyl-4,4'-diaponeurosporenoate. This is a step in the biosynthesis of staphyloxanthin, an orange pigment present in most staphylococci strains.</text>
</comment>
<dbReference type="AlphaFoldDB" id="A0A5D4RDK9"/>
<gene>
    <name evidence="13" type="ORF">FZD51_09330</name>
</gene>
<comment type="caution">
    <text evidence="13">The sequence shown here is derived from an EMBL/GenBank/DDBJ whole genome shotgun (WGS) entry which is preliminary data.</text>
</comment>
<evidence type="ECO:0000256" key="4">
    <source>
        <dbReference type="ARBA" id="ARBA00022679"/>
    </source>
</evidence>
<dbReference type="Pfam" id="PF00535">
    <property type="entry name" value="Glycos_transf_2"/>
    <property type="match status" value="1"/>
</dbReference>
<keyword evidence="5" id="KW-0125">Carotenoid biosynthesis</keyword>
<comment type="pathway">
    <text evidence="8">Carotenoid biosynthesis; staphyloxanthin biosynthesis; staphyloxanthin from farnesyl diphosphate: step 4/5.</text>
</comment>